<comment type="caution">
    <text evidence="7">The sequence shown here is derived from an EMBL/GenBank/DDBJ whole genome shotgun (WGS) entry which is preliminary data.</text>
</comment>
<dbReference type="InterPro" id="IPR004640">
    <property type="entry name" value="HscB"/>
</dbReference>
<dbReference type="EMBL" id="AVQL01000305">
    <property type="protein sequence ID" value="KEQ01803.1"/>
    <property type="molecule type" value="Genomic_DNA"/>
</dbReference>
<keyword evidence="2 4" id="KW-0143">Chaperone</keyword>
<dbReference type="Pfam" id="PF00226">
    <property type="entry name" value="DnaJ"/>
    <property type="match status" value="1"/>
</dbReference>
<comment type="function">
    <text evidence="3 4">Co-chaperone involved in the maturation of iron-sulfur cluster-containing proteins. Seems to help targeting proteins to be folded toward HscA.</text>
</comment>
<evidence type="ECO:0000313" key="6">
    <source>
        <dbReference type="EMBL" id="KEQ01803.1"/>
    </source>
</evidence>
<gene>
    <name evidence="4" type="primary">hscB</name>
    <name evidence="9" type="ORF">SASC598J21_002960</name>
    <name evidence="8" type="ORF">SASC598J21_003160</name>
    <name evidence="7" type="ORF">SASC598J21_004060</name>
    <name evidence="6" type="ORF">SASC598J21_004190</name>
</gene>
<evidence type="ECO:0000313" key="7">
    <source>
        <dbReference type="EMBL" id="KEQ01815.1"/>
    </source>
</evidence>
<dbReference type="PANTHER" id="PTHR14021">
    <property type="entry name" value="IRON-SULFUR CLUSTER CO-CHAPERONE PROTEIN HSCB"/>
    <property type="match status" value="1"/>
</dbReference>
<feature type="domain" description="J" evidence="5">
    <location>
        <begin position="3"/>
        <end position="75"/>
    </location>
</feature>
<dbReference type="Gene3D" id="1.20.1280.20">
    <property type="entry name" value="HscB, C-terminal domain"/>
    <property type="match status" value="1"/>
</dbReference>
<organism evidence="7 10">
    <name type="scientific">Snodgrassella alvi SCGC AB-598-J21</name>
    <dbReference type="NCBI Taxonomy" id="1385367"/>
    <lineage>
        <taxon>Bacteria</taxon>
        <taxon>Pseudomonadati</taxon>
        <taxon>Pseudomonadota</taxon>
        <taxon>Betaproteobacteria</taxon>
        <taxon>Neisseriales</taxon>
        <taxon>Neisseriaceae</taxon>
        <taxon>Snodgrassella</taxon>
    </lineage>
</organism>
<name>A0A074VHC6_9NEIS</name>
<dbReference type="GO" id="GO:0051259">
    <property type="term" value="P:protein complex oligomerization"/>
    <property type="evidence" value="ECO:0007669"/>
    <property type="project" value="InterPro"/>
</dbReference>
<evidence type="ECO:0000256" key="3">
    <source>
        <dbReference type="ARBA" id="ARBA00025596"/>
    </source>
</evidence>
<dbReference type="Gene3D" id="1.10.287.110">
    <property type="entry name" value="DnaJ domain"/>
    <property type="match status" value="1"/>
</dbReference>
<evidence type="ECO:0000256" key="2">
    <source>
        <dbReference type="ARBA" id="ARBA00023186"/>
    </source>
</evidence>
<sequence>MNQYFALFQLPEQFNIDDKQLEQNYRLLAAQCHPDKFAARSAFEQKQAMMMAATVNEAYRILSNPLGRAAYLLKQQGIDADAPEHTHFPAEFLMQQMQWRETLEDARAEADWTTLKELAATIELEQTGLYQQLDAAFIQNQPEKAAELVRQGRFLHRLQSEIQAALP</sequence>
<dbReference type="EMBL" id="AVQL01000247">
    <property type="protein sequence ID" value="KEQ01905.1"/>
    <property type="molecule type" value="Genomic_DNA"/>
</dbReference>
<dbReference type="EMBL" id="AVQL01000233">
    <property type="protein sequence ID" value="KEQ01925.1"/>
    <property type="molecule type" value="Genomic_DNA"/>
</dbReference>
<dbReference type="GO" id="GO:0001671">
    <property type="term" value="F:ATPase activator activity"/>
    <property type="evidence" value="ECO:0007669"/>
    <property type="project" value="InterPro"/>
</dbReference>
<dbReference type="SMART" id="SM00271">
    <property type="entry name" value="DnaJ"/>
    <property type="match status" value="1"/>
</dbReference>
<evidence type="ECO:0000313" key="9">
    <source>
        <dbReference type="EMBL" id="KEQ01925.1"/>
    </source>
</evidence>
<dbReference type="InterPro" id="IPR036386">
    <property type="entry name" value="HscB_C_sf"/>
</dbReference>
<dbReference type="GO" id="GO:0044571">
    <property type="term" value="P:[2Fe-2S] cluster assembly"/>
    <property type="evidence" value="ECO:0007669"/>
    <property type="project" value="InterPro"/>
</dbReference>
<dbReference type="SUPFAM" id="SSF46565">
    <property type="entry name" value="Chaperone J-domain"/>
    <property type="match status" value="1"/>
</dbReference>
<dbReference type="PANTHER" id="PTHR14021:SF15">
    <property type="entry name" value="IRON-SULFUR CLUSTER CO-CHAPERONE PROTEIN HSCB"/>
    <property type="match status" value="1"/>
</dbReference>
<dbReference type="Proteomes" id="UP000027644">
    <property type="component" value="Unassembled WGS sequence"/>
</dbReference>
<comment type="subunit">
    <text evidence="4">Interacts with HscA and stimulates its ATPase activity.</text>
</comment>
<dbReference type="InterPro" id="IPR009073">
    <property type="entry name" value="HscB_oligo_C"/>
</dbReference>
<proteinExistence type="inferred from homology"/>
<comment type="similarity">
    <text evidence="1 4">Belongs to the HscB family.</text>
</comment>
<dbReference type="InterPro" id="IPR001623">
    <property type="entry name" value="DnaJ_domain"/>
</dbReference>
<dbReference type="EMBL" id="AVQL01000301">
    <property type="protein sequence ID" value="KEQ01815.1"/>
    <property type="molecule type" value="Genomic_DNA"/>
</dbReference>
<accession>A0A074VHC6</accession>
<dbReference type="GO" id="GO:0051087">
    <property type="term" value="F:protein-folding chaperone binding"/>
    <property type="evidence" value="ECO:0007669"/>
    <property type="project" value="InterPro"/>
</dbReference>
<dbReference type="AlphaFoldDB" id="A0A074VHC6"/>
<dbReference type="NCBIfam" id="TIGR00714">
    <property type="entry name" value="hscB"/>
    <property type="match status" value="1"/>
</dbReference>
<protein>
    <recommendedName>
        <fullName evidence="4">Co-chaperone protein HscB homolog</fullName>
    </recommendedName>
</protein>
<dbReference type="HAMAP" id="MF_00682">
    <property type="entry name" value="HscB"/>
    <property type="match status" value="1"/>
</dbReference>
<evidence type="ECO:0000256" key="4">
    <source>
        <dbReference type="HAMAP-Rule" id="MF_00682"/>
    </source>
</evidence>
<evidence type="ECO:0000259" key="5">
    <source>
        <dbReference type="PROSITE" id="PS50076"/>
    </source>
</evidence>
<evidence type="ECO:0000256" key="1">
    <source>
        <dbReference type="ARBA" id="ARBA00010476"/>
    </source>
</evidence>
<evidence type="ECO:0000313" key="10">
    <source>
        <dbReference type="Proteomes" id="UP000027644"/>
    </source>
</evidence>
<dbReference type="GO" id="GO:1990230">
    <property type="term" value="C:iron-sulfur cluster transfer complex"/>
    <property type="evidence" value="ECO:0007669"/>
    <property type="project" value="TreeGrafter"/>
</dbReference>
<dbReference type="CDD" id="cd06257">
    <property type="entry name" value="DnaJ"/>
    <property type="match status" value="1"/>
</dbReference>
<dbReference type="GO" id="GO:0006457">
    <property type="term" value="P:protein folding"/>
    <property type="evidence" value="ECO:0007669"/>
    <property type="project" value="UniProtKB-UniRule"/>
</dbReference>
<dbReference type="PROSITE" id="PS50076">
    <property type="entry name" value="DNAJ_2"/>
    <property type="match status" value="1"/>
</dbReference>
<dbReference type="SUPFAM" id="SSF47144">
    <property type="entry name" value="HSC20 (HSCB), C-terminal oligomerisation domain"/>
    <property type="match status" value="1"/>
</dbReference>
<dbReference type="Pfam" id="PF07743">
    <property type="entry name" value="HSCB_C"/>
    <property type="match status" value="1"/>
</dbReference>
<evidence type="ECO:0000313" key="8">
    <source>
        <dbReference type="EMBL" id="KEQ01905.1"/>
    </source>
</evidence>
<dbReference type="InterPro" id="IPR036869">
    <property type="entry name" value="J_dom_sf"/>
</dbReference>
<reference evidence="7 10" key="1">
    <citation type="journal article" date="2014" name="PLoS Genet.">
        <title>Hidden diversity in honey bee gut symbionts detected by single-cell genomics.</title>
        <authorList>
            <person name="Engel P."/>
            <person name="Stepanauskas R."/>
            <person name="Moran N."/>
        </authorList>
    </citation>
    <scope>NUCLEOTIDE SEQUENCE [LARGE SCALE GENOMIC DNA]</scope>
    <source>
        <strain evidence="7 10">SCGC AB-598-J21</strain>
    </source>
</reference>